<gene>
    <name evidence="1" type="ORF">G0P99_19430</name>
</gene>
<comment type="caution">
    <text evidence="1">The sequence shown here is derived from an EMBL/GenBank/DDBJ whole genome shotgun (WGS) entry which is preliminary data.</text>
</comment>
<dbReference type="AlphaFoldDB" id="A0A6B2NXI9"/>
<sequence>MSTSFSYACKDYPGMESCPGKVVAQTEDEVWKLMELHAVIAHGEDPSSWTDEDRADLAKLIKPE</sequence>
<protein>
    <submittedName>
        <fullName evidence="1">DUF1059 domain-containing protein</fullName>
    </submittedName>
</protein>
<dbReference type="InterPro" id="IPR009409">
    <property type="entry name" value="DUF1059"/>
</dbReference>
<name>A0A6B2NXI9_9RHOB</name>
<dbReference type="RefSeq" id="WP_164132133.1">
    <property type="nucleotide sequence ID" value="NZ_JAAGOX010000053.1"/>
</dbReference>
<accession>A0A6B2NXI9</accession>
<dbReference type="Pfam" id="PF06348">
    <property type="entry name" value="DUF1059"/>
    <property type="match status" value="1"/>
</dbReference>
<proteinExistence type="predicted"/>
<evidence type="ECO:0000313" key="1">
    <source>
        <dbReference type="EMBL" id="NDW47124.1"/>
    </source>
</evidence>
<dbReference type="EMBL" id="JAAGOX010000053">
    <property type="protein sequence ID" value="NDW47124.1"/>
    <property type="molecule type" value="Genomic_DNA"/>
</dbReference>
<organism evidence="1">
    <name type="scientific">Ruegeria sp. PrR005</name>
    <dbReference type="NCBI Taxonomy" id="2706882"/>
    <lineage>
        <taxon>Bacteria</taxon>
        <taxon>Pseudomonadati</taxon>
        <taxon>Pseudomonadota</taxon>
        <taxon>Alphaproteobacteria</taxon>
        <taxon>Rhodobacterales</taxon>
        <taxon>Roseobacteraceae</taxon>
        <taxon>Ruegeria</taxon>
    </lineage>
</organism>
<reference evidence="1" key="1">
    <citation type="submission" date="2020-02" db="EMBL/GenBank/DDBJ databases">
        <title>Delineation of the pyrene-degrading pathway in Roseobacter clade bacteria by genomic analysis.</title>
        <authorList>
            <person name="Zhou H."/>
            <person name="Wang H."/>
        </authorList>
    </citation>
    <scope>NUCLEOTIDE SEQUENCE</scope>
    <source>
        <strain evidence="1">PrR005</strain>
    </source>
</reference>